<gene>
    <name evidence="2" type="ORF">LOTGIDRAFT_154394</name>
</gene>
<proteinExistence type="predicted"/>
<feature type="region of interest" description="Disordered" evidence="1">
    <location>
        <begin position="1"/>
        <end position="23"/>
    </location>
</feature>
<dbReference type="EMBL" id="KB202619">
    <property type="protein sequence ID" value="ESO89297.1"/>
    <property type="molecule type" value="Genomic_DNA"/>
</dbReference>
<feature type="compositionally biased region" description="Low complexity" evidence="1">
    <location>
        <begin position="148"/>
        <end position="160"/>
    </location>
</feature>
<dbReference type="Proteomes" id="UP000030746">
    <property type="component" value="Unassembled WGS sequence"/>
</dbReference>
<dbReference type="CTD" id="20236280"/>
<evidence type="ECO:0000313" key="3">
    <source>
        <dbReference type="Proteomes" id="UP000030746"/>
    </source>
</evidence>
<dbReference type="AlphaFoldDB" id="V3ZY01"/>
<dbReference type="OrthoDB" id="6124174at2759"/>
<protein>
    <submittedName>
        <fullName evidence="2">Uncharacterized protein</fullName>
    </submittedName>
</protein>
<reference evidence="2 3" key="1">
    <citation type="journal article" date="2013" name="Nature">
        <title>Insights into bilaterian evolution from three spiralian genomes.</title>
        <authorList>
            <person name="Simakov O."/>
            <person name="Marletaz F."/>
            <person name="Cho S.J."/>
            <person name="Edsinger-Gonzales E."/>
            <person name="Havlak P."/>
            <person name="Hellsten U."/>
            <person name="Kuo D.H."/>
            <person name="Larsson T."/>
            <person name="Lv J."/>
            <person name="Arendt D."/>
            <person name="Savage R."/>
            <person name="Osoegawa K."/>
            <person name="de Jong P."/>
            <person name="Grimwood J."/>
            <person name="Chapman J.A."/>
            <person name="Shapiro H."/>
            <person name="Aerts A."/>
            <person name="Otillar R.P."/>
            <person name="Terry A.Y."/>
            <person name="Boore J.L."/>
            <person name="Grigoriev I.V."/>
            <person name="Lindberg D.R."/>
            <person name="Seaver E.C."/>
            <person name="Weisblat D.A."/>
            <person name="Putnam N.H."/>
            <person name="Rokhsar D.S."/>
        </authorList>
    </citation>
    <scope>NUCLEOTIDE SEQUENCE [LARGE SCALE GENOMIC DNA]</scope>
</reference>
<name>V3ZY01_LOTGI</name>
<dbReference type="GeneID" id="20236280"/>
<keyword evidence="3" id="KW-1185">Reference proteome</keyword>
<feature type="compositionally biased region" description="Acidic residues" evidence="1">
    <location>
        <begin position="123"/>
        <end position="135"/>
    </location>
</feature>
<organism evidence="2 3">
    <name type="scientific">Lottia gigantea</name>
    <name type="common">Giant owl limpet</name>
    <dbReference type="NCBI Taxonomy" id="225164"/>
    <lineage>
        <taxon>Eukaryota</taxon>
        <taxon>Metazoa</taxon>
        <taxon>Spiralia</taxon>
        <taxon>Lophotrochozoa</taxon>
        <taxon>Mollusca</taxon>
        <taxon>Gastropoda</taxon>
        <taxon>Patellogastropoda</taxon>
        <taxon>Lottioidea</taxon>
        <taxon>Lottiidae</taxon>
        <taxon>Lottia</taxon>
    </lineage>
</organism>
<dbReference type="RefSeq" id="XP_009060325.1">
    <property type="nucleotide sequence ID" value="XM_009062077.1"/>
</dbReference>
<evidence type="ECO:0000256" key="1">
    <source>
        <dbReference type="SAM" id="MobiDB-lite"/>
    </source>
</evidence>
<sequence>MYVANEKPEELKNPEKAAKPLRIDHSRVHYENGRLTEMLHANLTEISANQHRQLMSRNNEIKEIRQSVEDYKAIIKTQKRTNKGVMRPQTSSVYLSKRKRTPSPSIKRPTRSSAVTPTVGVNDESDSDESTVYDDDPFRYPRTKSAPAVNRKSSVVSAVSNSSFRSTSVKSGSTVFQTQLGTEPQWPTPNQSRRPVSLGNGSGKHMYKEPEPPFVQFQNEWDEGDGFKMICGGNQTLSRRQLKQLTNVDRFIHDERRKRYARYYEALIKNRDERNQLDARVKDFIKSLLDRKCPSEYSA</sequence>
<feature type="region of interest" description="Disordered" evidence="1">
    <location>
        <begin position="79"/>
        <end position="160"/>
    </location>
</feature>
<evidence type="ECO:0000313" key="2">
    <source>
        <dbReference type="EMBL" id="ESO89297.1"/>
    </source>
</evidence>
<dbReference type="HOGENOM" id="CLU_931501_0_0_1"/>
<accession>V3ZY01</accession>
<dbReference type="OMA" id="CERTSNI"/>
<dbReference type="KEGG" id="lgi:LOTGIDRAFT_154394"/>